<dbReference type="SUPFAM" id="SSF52540">
    <property type="entry name" value="P-loop containing nucleoside triphosphate hydrolases"/>
    <property type="match status" value="1"/>
</dbReference>
<name>A0AAD1U4Z4_EUPCR</name>
<dbReference type="AlphaFoldDB" id="A0AAD1U4Z4"/>
<evidence type="ECO:0000256" key="2">
    <source>
        <dbReference type="ARBA" id="ARBA00007981"/>
    </source>
</evidence>
<keyword evidence="4" id="KW-0547">Nucleotide-binding</keyword>
<dbReference type="Proteomes" id="UP001295684">
    <property type="component" value="Unassembled WGS sequence"/>
</dbReference>
<dbReference type="SMART" id="SM00174">
    <property type="entry name" value="RHO"/>
    <property type="match status" value="1"/>
</dbReference>
<keyword evidence="13" id="KW-1185">Reference proteome</keyword>
<gene>
    <name evidence="12" type="ORF">ECRASSUSDP1_LOCUS2786</name>
</gene>
<dbReference type="Pfam" id="PF08356">
    <property type="entry name" value="EF_assoc_2"/>
    <property type="match status" value="1"/>
</dbReference>
<evidence type="ECO:0000256" key="3">
    <source>
        <dbReference type="ARBA" id="ARBA00022692"/>
    </source>
</evidence>
<comment type="caution">
    <text evidence="12">The sequence shown here is derived from an EMBL/GenBank/DDBJ whole genome shotgun (WGS) entry which is preliminary data.</text>
</comment>
<organism evidence="12 13">
    <name type="scientific">Euplotes crassus</name>
    <dbReference type="NCBI Taxonomy" id="5936"/>
    <lineage>
        <taxon>Eukaryota</taxon>
        <taxon>Sar</taxon>
        <taxon>Alveolata</taxon>
        <taxon>Ciliophora</taxon>
        <taxon>Intramacronucleata</taxon>
        <taxon>Spirotrichea</taxon>
        <taxon>Hypotrichia</taxon>
        <taxon>Euplotida</taxon>
        <taxon>Euplotidae</taxon>
        <taxon>Moneuplotes</taxon>
    </lineage>
</organism>
<dbReference type="InterPro" id="IPR001806">
    <property type="entry name" value="Small_GTPase"/>
</dbReference>
<dbReference type="SUPFAM" id="SSF47473">
    <property type="entry name" value="EF-hand"/>
    <property type="match status" value="1"/>
</dbReference>
<evidence type="ECO:0000256" key="1">
    <source>
        <dbReference type="ARBA" id="ARBA00004200"/>
    </source>
</evidence>
<evidence type="ECO:0000256" key="6">
    <source>
        <dbReference type="ARBA" id="ARBA00022989"/>
    </source>
</evidence>
<dbReference type="EMBL" id="CAMPGE010002664">
    <property type="protein sequence ID" value="CAI2361475.1"/>
    <property type="molecule type" value="Genomic_DNA"/>
</dbReference>
<dbReference type="InterPro" id="IPR003578">
    <property type="entry name" value="Small_GTPase_Rho"/>
</dbReference>
<dbReference type="InterPro" id="IPR027417">
    <property type="entry name" value="P-loop_NTPase"/>
</dbReference>
<dbReference type="InterPro" id="IPR011992">
    <property type="entry name" value="EF-hand-dom_pair"/>
</dbReference>
<evidence type="ECO:0000259" key="11">
    <source>
        <dbReference type="Pfam" id="PF08356"/>
    </source>
</evidence>
<evidence type="ECO:0000256" key="8">
    <source>
        <dbReference type="ARBA" id="ARBA00023134"/>
    </source>
</evidence>
<comment type="similarity">
    <text evidence="2">Belongs to the mitochondrial Rho GTPase family.</text>
</comment>
<dbReference type="GO" id="GO:0003924">
    <property type="term" value="F:GTPase activity"/>
    <property type="evidence" value="ECO:0007669"/>
    <property type="project" value="InterPro"/>
</dbReference>
<dbReference type="GO" id="GO:0005741">
    <property type="term" value="C:mitochondrial outer membrane"/>
    <property type="evidence" value="ECO:0007669"/>
    <property type="project" value="UniProtKB-SubCell"/>
</dbReference>
<protein>
    <recommendedName>
        <fullName evidence="11">EF hand associated type-2 domain-containing protein</fullName>
    </recommendedName>
</protein>
<keyword evidence="6 10" id="KW-1133">Transmembrane helix</keyword>
<accession>A0AAD1U4Z4</accession>
<evidence type="ECO:0000256" key="9">
    <source>
        <dbReference type="ARBA" id="ARBA00023136"/>
    </source>
</evidence>
<comment type="subcellular location">
    <subcellularLocation>
        <location evidence="1">Mitochondrion outer membrane</location>
        <topology evidence="1">Single-pass type IV membrane protein</topology>
    </subcellularLocation>
</comment>
<dbReference type="PRINTS" id="PR00449">
    <property type="entry name" value="RASTRNSFRMNG"/>
</dbReference>
<evidence type="ECO:0000256" key="5">
    <source>
        <dbReference type="ARBA" id="ARBA00022787"/>
    </source>
</evidence>
<sequence length="622" mass="71507">MREIRILVLGDEGVGKTSIISTIMSESFPKNPPKKIPPVCIPPDMFVQYKDISTILLDSSQDVSDNEIERANVILLVYDVVLQETKSRLEMYWLPKIQAVSEEIPIILVGNKVDMRPSHFDIDLEDILTPLIMKFKQLEMGIECSAKAYMKLIDVVFCAQRAVLFPIAPLQDPITKELTEKFEKALLRIFRICDKDFDGYLDDWEIGDLQTNVFSSDLLPCHIDGLKEFLYLKCKDEQYSKEDVEKGLNFEAFKMLQTIFIKKMKLQTSWLILEHFCYNEKLRISEEYLVDTKTRLREENEQWEGIELSDIAKEYLTKLYDKYENSKGYLNHDDLEDIFQTTIEGIPWEIEEITNISKNYHIDLKTWIGLWQKAFSEDYASAYELIVYLGFCEPFDSTVDIKIERQDALLSQSGKTVFNCFIIGKNCTSRSYVTDTVIMNKKPAYLVFTEFDSKCTMEELIKDQRKLNYCDVICLIYDGSEKSFKFISEVKDSLPKEIAKVVIKISEGDNLSGMIPSEEIANELKTSQFLEVSPQVSEERKEMVTHPSSLDVILSSKDALEMISSTALCPSKGVDANLVDQLREEVASKNHQKYALIFGSVTIALGCLFYFGKKHLTDLVKS</sequence>
<dbReference type="Gene3D" id="3.40.50.300">
    <property type="entry name" value="P-loop containing nucleotide triphosphate hydrolases"/>
    <property type="match status" value="1"/>
</dbReference>
<evidence type="ECO:0000256" key="10">
    <source>
        <dbReference type="SAM" id="Phobius"/>
    </source>
</evidence>
<evidence type="ECO:0000256" key="7">
    <source>
        <dbReference type="ARBA" id="ARBA00023128"/>
    </source>
</evidence>
<keyword evidence="5" id="KW-1000">Mitochondrion outer membrane</keyword>
<dbReference type="Pfam" id="PF00071">
    <property type="entry name" value="Ras"/>
    <property type="match status" value="1"/>
</dbReference>
<reference evidence="12" key="1">
    <citation type="submission" date="2023-07" db="EMBL/GenBank/DDBJ databases">
        <authorList>
            <consortium name="AG Swart"/>
            <person name="Singh M."/>
            <person name="Singh A."/>
            <person name="Seah K."/>
            <person name="Emmerich C."/>
        </authorList>
    </citation>
    <scope>NUCLEOTIDE SEQUENCE</scope>
    <source>
        <strain evidence="12">DP1</strain>
    </source>
</reference>
<feature type="transmembrane region" description="Helical" evidence="10">
    <location>
        <begin position="594"/>
        <end position="612"/>
    </location>
</feature>
<keyword evidence="8" id="KW-0342">GTP-binding</keyword>
<evidence type="ECO:0000313" key="12">
    <source>
        <dbReference type="EMBL" id="CAI2361475.1"/>
    </source>
</evidence>
<dbReference type="PANTHER" id="PTHR24072">
    <property type="entry name" value="RHO FAMILY GTPASE"/>
    <property type="match status" value="1"/>
</dbReference>
<keyword evidence="7" id="KW-0496">Mitochondrion</keyword>
<keyword evidence="3 10" id="KW-0812">Transmembrane</keyword>
<dbReference type="GO" id="GO:0005525">
    <property type="term" value="F:GTP binding"/>
    <property type="evidence" value="ECO:0007669"/>
    <property type="project" value="UniProtKB-KW"/>
</dbReference>
<dbReference type="Gene3D" id="1.10.238.10">
    <property type="entry name" value="EF-hand"/>
    <property type="match status" value="2"/>
</dbReference>
<dbReference type="GO" id="GO:0007264">
    <property type="term" value="P:small GTPase-mediated signal transduction"/>
    <property type="evidence" value="ECO:0007669"/>
    <property type="project" value="InterPro"/>
</dbReference>
<dbReference type="SMART" id="SM00175">
    <property type="entry name" value="RAB"/>
    <property type="match status" value="1"/>
</dbReference>
<proteinExistence type="inferred from homology"/>
<feature type="domain" description="EF hand associated type-2" evidence="11">
    <location>
        <begin position="220"/>
        <end position="290"/>
    </location>
</feature>
<evidence type="ECO:0000313" key="13">
    <source>
        <dbReference type="Proteomes" id="UP001295684"/>
    </source>
</evidence>
<evidence type="ECO:0000256" key="4">
    <source>
        <dbReference type="ARBA" id="ARBA00022741"/>
    </source>
</evidence>
<keyword evidence="9 10" id="KW-0472">Membrane</keyword>
<dbReference type="InterPro" id="IPR013567">
    <property type="entry name" value="EF_hand_assoc_2"/>
</dbReference>